<reference evidence="9" key="1">
    <citation type="journal article" date="2019" name="Int. J. Syst. Evol. Microbiol.">
        <title>The Global Catalogue of Microorganisms (GCM) 10K type strain sequencing project: providing services to taxonomists for standard genome sequencing and annotation.</title>
        <authorList>
            <consortium name="The Broad Institute Genomics Platform"/>
            <consortium name="The Broad Institute Genome Sequencing Center for Infectious Disease"/>
            <person name="Wu L."/>
            <person name="Ma J."/>
        </authorList>
    </citation>
    <scope>NUCLEOTIDE SEQUENCE [LARGE SCALE GENOMIC DNA]</scope>
    <source>
        <strain evidence="9">CGMCC 4.1782</strain>
    </source>
</reference>
<evidence type="ECO:0000256" key="6">
    <source>
        <dbReference type="ARBA" id="ARBA00049117"/>
    </source>
</evidence>
<evidence type="ECO:0000313" key="8">
    <source>
        <dbReference type="EMBL" id="MFD2245335.1"/>
    </source>
</evidence>
<accession>A0ABW5CWC9</accession>
<name>A0ABW5CWC9_9BACT</name>
<keyword evidence="9" id="KW-1185">Reference proteome</keyword>
<dbReference type="InterPro" id="IPR027417">
    <property type="entry name" value="P-loop_NTPase"/>
</dbReference>
<evidence type="ECO:0000256" key="4">
    <source>
        <dbReference type="ARBA" id="ARBA00034320"/>
    </source>
</evidence>
<comment type="similarity">
    <text evidence="4">Belongs to the SIMIBI class G3E GTPase family. ZNG1 subfamily.</text>
</comment>
<evidence type="ECO:0000256" key="5">
    <source>
        <dbReference type="ARBA" id="ARBA00045658"/>
    </source>
</evidence>
<dbReference type="InterPro" id="IPR051316">
    <property type="entry name" value="Zinc-reg_GTPase_activator"/>
</dbReference>
<dbReference type="RefSeq" id="WP_250429209.1">
    <property type="nucleotide sequence ID" value="NZ_JALPRR010000002.1"/>
</dbReference>
<organism evidence="8 9">
    <name type="scientific">Pontibacter ruber</name>
    <dbReference type="NCBI Taxonomy" id="1343895"/>
    <lineage>
        <taxon>Bacteria</taxon>
        <taxon>Pseudomonadati</taxon>
        <taxon>Bacteroidota</taxon>
        <taxon>Cytophagia</taxon>
        <taxon>Cytophagales</taxon>
        <taxon>Hymenobacteraceae</taxon>
        <taxon>Pontibacter</taxon>
    </lineage>
</organism>
<comment type="function">
    <text evidence="5">Zinc chaperone that directly transfers zinc cofactor to target proteins, thereby activating them. Zinc is transferred from the CXCC motif in the GTPase domain to the zinc binding site in target proteins in a process requiring GTP hydrolysis.</text>
</comment>
<comment type="caution">
    <text evidence="8">The sequence shown here is derived from an EMBL/GenBank/DDBJ whole genome shotgun (WGS) entry which is preliminary data.</text>
</comment>
<protein>
    <submittedName>
        <fullName evidence="8">CobW family GTP-binding protein</fullName>
    </submittedName>
</protein>
<dbReference type="CDD" id="cd03112">
    <property type="entry name" value="CobW-like"/>
    <property type="match status" value="1"/>
</dbReference>
<dbReference type="SUPFAM" id="SSF52540">
    <property type="entry name" value="P-loop containing nucleoside triphosphate hydrolases"/>
    <property type="match status" value="1"/>
</dbReference>
<gene>
    <name evidence="8" type="ORF">ACFSKP_03660</name>
</gene>
<dbReference type="SUPFAM" id="SSF90002">
    <property type="entry name" value="Hypothetical protein YjiA, C-terminal domain"/>
    <property type="match status" value="1"/>
</dbReference>
<dbReference type="PANTHER" id="PTHR13748">
    <property type="entry name" value="COBW-RELATED"/>
    <property type="match status" value="1"/>
</dbReference>
<keyword evidence="2" id="KW-0378">Hydrolase</keyword>
<keyword evidence="1" id="KW-0547">Nucleotide-binding</keyword>
<dbReference type="InterPro" id="IPR036627">
    <property type="entry name" value="CobW-likC_sf"/>
</dbReference>
<dbReference type="InterPro" id="IPR003495">
    <property type="entry name" value="CobW/HypB/UreG_nucleotide-bd"/>
</dbReference>
<evidence type="ECO:0000256" key="1">
    <source>
        <dbReference type="ARBA" id="ARBA00022741"/>
    </source>
</evidence>
<proteinExistence type="inferred from homology"/>
<dbReference type="Pfam" id="PF02492">
    <property type="entry name" value="cobW"/>
    <property type="match status" value="1"/>
</dbReference>
<sequence>MSKQNKLPITVVTGFLGSGKTTLLQQVLRQPGMQDTAVLVNEFGKVGLDHHLLQVMEESTILLGGGCVCCSTRDDLVEGLSQLLNRVERGERASIRKVVIETTGLADPAPIVFTVLSHPVLQHHFYIENVIVTVDAVNGLFHLHNQPESVKQVLVADKLIITKTDLAKANEVEQLVQELQAINPSSEVHTAVYGAADAAILFTPAAASGRKSERMVAASMASGAHTQDVSSVSITFEKPLDWTAFGLWLSMLLHAKGEDIMRVKGLLDIGGPGPVVLNGVQHIIHPPDHLEEWPTEERISSLVFIMRRVDPQDILASLEAFQQTFDVEHNLPRMEVLL</sequence>
<evidence type="ECO:0000313" key="9">
    <source>
        <dbReference type="Proteomes" id="UP001597374"/>
    </source>
</evidence>
<evidence type="ECO:0000256" key="2">
    <source>
        <dbReference type="ARBA" id="ARBA00022801"/>
    </source>
</evidence>
<comment type="catalytic activity">
    <reaction evidence="6">
        <text>GTP + H2O = GDP + phosphate + H(+)</text>
        <dbReference type="Rhea" id="RHEA:19669"/>
        <dbReference type="ChEBI" id="CHEBI:15377"/>
        <dbReference type="ChEBI" id="CHEBI:15378"/>
        <dbReference type="ChEBI" id="CHEBI:37565"/>
        <dbReference type="ChEBI" id="CHEBI:43474"/>
        <dbReference type="ChEBI" id="CHEBI:58189"/>
    </reaction>
    <physiologicalReaction direction="left-to-right" evidence="6">
        <dbReference type="Rhea" id="RHEA:19670"/>
    </physiologicalReaction>
</comment>
<evidence type="ECO:0000256" key="3">
    <source>
        <dbReference type="ARBA" id="ARBA00023186"/>
    </source>
</evidence>
<dbReference type="InterPro" id="IPR011629">
    <property type="entry name" value="CobW-like_C"/>
</dbReference>
<evidence type="ECO:0000259" key="7">
    <source>
        <dbReference type="SMART" id="SM00833"/>
    </source>
</evidence>
<dbReference type="PANTHER" id="PTHR13748:SF62">
    <property type="entry name" value="COBW DOMAIN-CONTAINING PROTEIN"/>
    <property type="match status" value="1"/>
</dbReference>
<dbReference type="Proteomes" id="UP001597374">
    <property type="component" value="Unassembled WGS sequence"/>
</dbReference>
<dbReference type="Pfam" id="PF07683">
    <property type="entry name" value="CobW_C"/>
    <property type="match status" value="1"/>
</dbReference>
<dbReference type="Gene3D" id="3.40.50.300">
    <property type="entry name" value="P-loop containing nucleotide triphosphate hydrolases"/>
    <property type="match status" value="1"/>
</dbReference>
<feature type="domain" description="CobW C-terminal" evidence="7">
    <location>
        <begin position="229"/>
        <end position="322"/>
    </location>
</feature>
<dbReference type="Gene3D" id="3.30.1220.10">
    <property type="entry name" value="CobW-like, C-terminal domain"/>
    <property type="match status" value="1"/>
</dbReference>
<dbReference type="SMART" id="SM00833">
    <property type="entry name" value="CobW_C"/>
    <property type="match status" value="1"/>
</dbReference>
<keyword evidence="3" id="KW-0143">Chaperone</keyword>
<dbReference type="EMBL" id="JBHUIM010000001">
    <property type="protein sequence ID" value="MFD2245335.1"/>
    <property type="molecule type" value="Genomic_DNA"/>
</dbReference>